<evidence type="ECO:0000313" key="9">
    <source>
        <dbReference type="EMBL" id="UZF87161.1"/>
    </source>
</evidence>
<comment type="subcellular location">
    <subcellularLocation>
        <location evidence="1 7">Cell membrane</location>
        <topology evidence="1 7">Multi-pass membrane protein</topology>
    </subcellularLocation>
</comment>
<evidence type="ECO:0000256" key="1">
    <source>
        <dbReference type="ARBA" id="ARBA00004651"/>
    </source>
</evidence>
<feature type="transmembrane region" description="Helical" evidence="7">
    <location>
        <begin position="70"/>
        <end position="100"/>
    </location>
</feature>
<sequence>MNKATASGAMLRAATPYGFLLPALLVTALVILFPVLQTAWYSLHEYVLYDPDNFRFVGLRNFATALSDEVFWIALLNSAIWVTGIVSLQLLLGLGAALLLNQSFWWRGLARALVIIPWALPSVIIGLMWTWIYDFNLGVFNDILLRLGLISAPHPWLAQPSTALACIMLALVWQGFPFFTVTILAGLQTVPGELYEAAEIDGANPWRQFLHVTLPSIAGIVTTAVLLRIIWVANSLDVILVMTGGGPGYATHTLPLYAFLRAYTGMEFGYAASLSLMLTAILLGIVWLYVRRQAGEMER</sequence>
<evidence type="ECO:0000256" key="3">
    <source>
        <dbReference type="ARBA" id="ARBA00022475"/>
    </source>
</evidence>
<feature type="transmembrane region" description="Helical" evidence="7">
    <location>
        <begin position="20"/>
        <end position="43"/>
    </location>
</feature>
<evidence type="ECO:0000259" key="8">
    <source>
        <dbReference type="PROSITE" id="PS50928"/>
    </source>
</evidence>
<dbReference type="CDD" id="cd06261">
    <property type="entry name" value="TM_PBP2"/>
    <property type="match status" value="1"/>
</dbReference>
<keyword evidence="4 7" id="KW-0812">Transmembrane</keyword>
<dbReference type="PANTHER" id="PTHR43005:SF1">
    <property type="entry name" value="SPERMIDINE_PUTRESCINE TRANSPORT SYSTEM PERMEASE PROTEIN"/>
    <property type="match status" value="1"/>
</dbReference>
<keyword evidence="2 7" id="KW-0813">Transport</keyword>
<dbReference type="GO" id="GO:0055085">
    <property type="term" value="P:transmembrane transport"/>
    <property type="evidence" value="ECO:0007669"/>
    <property type="project" value="InterPro"/>
</dbReference>
<accession>A0A9E8CSH9</accession>
<feature type="domain" description="ABC transmembrane type-1" evidence="8">
    <location>
        <begin position="75"/>
        <end position="289"/>
    </location>
</feature>
<dbReference type="Gene3D" id="1.10.3720.10">
    <property type="entry name" value="MetI-like"/>
    <property type="match status" value="1"/>
</dbReference>
<dbReference type="InterPro" id="IPR000515">
    <property type="entry name" value="MetI-like"/>
</dbReference>
<dbReference type="PANTHER" id="PTHR43005">
    <property type="entry name" value="BLR7065 PROTEIN"/>
    <property type="match status" value="1"/>
</dbReference>
<dbReference type="Pfam" id="PF00528">
    <property type="entry name" value="BPD_transp_1"/>
    <property type="match status" value="1"/>
</dbReference>
<feature type="transmembrane region" description="Helical" evidence="7">
    <location>
        <begin position="268"/>
        <end position="290"/>
    </location>
</feature>
<evidence type="ECO:0000256" key="4">
    <source>
        <dbReference type="ARBA" id="ARBA00022692"/>
    </source>
</evidence>
<protein>
    <submittedName>
        <fullName evidence="9">Sugar ABC transporter permease</fullName>
    </submittedName>
</protein>
<feature type="transmembrane region" description="Helical" evidence="7">
    <location>
        <begin position="112"/>
        <end position="132"/>
    </location>
</feature>
<feature type="transmembrane region" description="Helical" evidence="7">
    <location>
        <begin position="162"/>
        <end position="187"/>
    </location>
</feature>
<keyword evidence="5 7" id="KW-1133">Transmembrane helix</keyword>
<reference evidence="9" key="1">
    <citation type="submission" date="2022-08" db="EMBL/GenBank/DDBJ databases">
        <title>Complete Genome Sequences of 2 Bosea sp. soil isolates.</title>
        <authorList>
            <person name="Alvarez Arevalo M."/>
            <person name="Sterndorff E.B."/>
            <person name="Faurdal D."/>
            <person name="Joergensen T.S."/>
            <person name="Weber T."/>
        </authorList>
    </citation>
    <scope>NUCLEOTIDE SEQUENCE</scope>
    <source>
        <strain evidence="9">NBC_00436</strain>
    </source>
</reference>
<comment type="similarity">
    <text evidence="7">Belongs to the binding-protein-dependent transport system permease family.</text>
</comment>
<dbReference type="GO" id="GO:0005886">
    <property type="term" value="C:plasma membrane"/>
    <property type="evidence" value="ECO:0007669"/>
    <property type="project" value="UniProtKB-SubCell"/>
</dbReference>
<dbReference type="EMBL" id="CP102774">
    <property type="protein sequence ID" value="UZF87161.1"/>
    <property type="molecule type" value="Genomic_DNA"/>
</dbReference>
<evidence type="ECO:0000256" key="5">
    <source>
        <dbReference type="ARBA" id="ARBA00022989"/>
    </source>
</evidence>
<dbReference type="InterPro" id="IPR035906">
    <property type="entry name" value="MetI-like_sf"/>
</dbReference>
<proteinExistence type="inferred from homology"/>
<name>A0A9E8CSH9_9HYPH</name>
<dbReference type="AlphaFoldDB" id="A0A9E8CSH9"/>
<keyword evidence="3" id="KW-1003">Cell membrane</keyword>
<evidence type="ECO:0000256" key="6">
    <source>
        <dbReference type="ARBA" id="ARBA00023136"/>
    </source>
</evidence>
<gene>
    <name evidence="9" type="ORF">NWE54_26005</name>
</gene>
<dbReference type="SUPFAM" id="SSF161098">
    <property type="entry name" value="MetI-like"/>
    <property type="match status" value="1"/>
</dbReference>
<evidence type="ECO:0000256" key="7">
    <source>
        <dbReference type="RuleBase" id="RU363032"/>
    </source>
</evidence>
<evidence type="ECO:0000256" key="2">
    <source>
        <dbReference type="ARBA" id="ARBA00022448"/>
    </source>
</evidence>
<feature type="transmembrane region" description="Helical" evidence="7">
    <location>
        <begin position="208"/>
        <end position="231"/>
    </location>
</feature>
<organism evidence="9">
    <name type="scientific">Bosea sp. NBC_00436</name>
    <dbReference type="NCBI Taxonomy" id="2969620"/>
    <lineage>
        <taxon>Bacteria</taxon>
        <taxon>Pseudomonadati</taxon>
        <taxon>Pseudomonadota</taxon>
        <taxon>Alphaproteobacteria</taxon>
        <taxon>Hyphomicrobiales</taxon>
        <taxon>Boseaceae</taxon>
        <taxon>Bosea</taxon>
    </lineage>
</organism>
<keyword evidence="6 7" id="KW-0472">Membrane</keyword>
<dbReference type="PROSITE" id="PS50928">
    <property type="entry name" value="ABC_TM1"/>
    <property type="match status" value="1"/>
</dbReference>